<feature type="region of interest" description="Disordered" evidence="1">
    <location>
        <begin position="1"/>
        <end position="103"/>
    </location>
</feature>
<proteinExistence type="predicted"/>
<feature type="compositionally biased region" description="Acidic residues" evidence="1">
    <location>
        <begin position="34"/>
        <end position="57"/>
    </location>
</feature>
<evidence type="ECO:0000313" key="2">
    <source>
        <dbReference type="EMBL" id="CAB1459946.1"/>
    </source>
</evidence>
<dbReference type="Proteomes" id="UP001153269">
    <property type="component" value="Unassembled WGS sequence"/>
</dbReference>
<feature type="compositionally biased region" description="Basic and acidic residues" evidence="1">
    <location>
        <begin position="10"/>
        <end position="33"/>
    </location>
</feature>
<feature type="compositionally biased region" description="Basic residues" evidence="1">
    <location>
        <begin position="86"/>
        <end position="103"/>
    </location>
</feature>
<dbReference type="AlphaFoldDB" id="A0A9N7ZDE1"/>
<evidence type="ECO:0000256" key="1">
    <source>
        <dbReference type="SAM" id="MobiDB-lite"/>
    </source>
</evidence>
<sequence>MVGGASLSNREGRRREPETDYCRGGTEKQLDWKVEEEEVEEEEEEEEEDEDEEEEEERQLLVSELCGQSGSGGEERTGKRLFGAERRKKRKKRKNRKKRKRRM</sequence>
<reference evidence="2" key="1">
    <citation type="submission" date="2020-03" db="EMBL/GenBank/DDBJ databases">
        <authorList>
            <person name="Weist P."/>
        </authorList>
    </citation>
    <scope>NUCLEOTIDE SEQUENCE</scope>
</reference>
<gene>
    <name evidence="2" type="ORF">PLEPLA_LOCUS47783</name>
</gene>
<dbReference type="EMBL" id="CADEAL010004454">
    <property type="protein sequence ID" value="CAB1459946.1"/>
    <property type="molecule type" value="Genomic_DNA"/>
</dbReference>
<feature type="compositionally biased region" description="Basic and acidic residues" evidence="1">
    <location>
        <begin position="73"/>
        <end position="85"/>
    </location>
</feature>
<protein>
    <submittedName>
        <fullName evidence="2">Uncharacterized protein</fullName>
    </submittedName>
</protein>
<evidence type="ECO:0000313" key="3">
    <source>
        <dbReference type="Proteomes" id="UP001153269"/>
    </source>
</evidence>
<name>A0A9N7ZDE1_PLEPL</name>
<comment type="caution">
    <text evidence="2">The sequence shown here is derived from an EMBL/GenBank/DDBJ whole genome shotgun (WGS) entry which is preliminary data.</text>
</comment>
<organism evidence="2 3">
    <name type="scientific">Pleuronectes platessa</name>
    <name type="common">European plaice</name>
    <dbReference type="NCBI Taxonomy" id="8262"/>
    <lineage>
        <taxon>Eukaryota</taxon>
        <taxon>Metazoa</taxon>
        <taxon>Chordata</taxon>
        <taxon>Craniata</taxon>
        <taxon>Vertebrata</taxon>
        <taxon>Euteleostomi</taxon>
        <taxon>Actinopterygii</taxon>
        <taxon>Neopterygii</taxon>
        <taxon>Teleostei</taxon>
        <taxon>Neoteleostei</taxon>
        <taxon>Acanthomorphata</taxon>
        <taxon>Carangaria</taxon>
        <taxon>Pleuronectiformes</taxon>
        <taxon>Pleuronectoidei</taxon>
        <taxon>Pleuronectidae</taxon>
        <taxon>Pleuronectes</taxon>
    </lineage>
</organism>
<accession>A0A9N7ZDE1</accession>
<keyword evidence="3" id="KW-1185">Reference proteome</keyword>